<organism evidence="3 4">
    <name type="scientific">Loxostege sticticalis</name>
    <name type="common">Beet webworm moth</name>
    <dbReference type="NCBI Taxonomy" id="481309"/>
    <lineage>
        <taxon>Eukaryota</taxon>
        <taxon>Metazoa</taxon>
        <taxon>Ecdysozoa</taxon>
        <taxon>Arthropoda</taxon>
        <taxon>Hexapoda</taxon>
        <taxon>Insecta</taxon>
        <taxon>Pterygota</taxon>
        <taxon>Neoptera</taxon>
        <taxon>Endopterygota</taxon>
        <taxon>Lepidoptera</taxon>
        <taxon>Glossata</taxon>
        <taxon>Ditrysia</taxon>
        <taxon>Pyraloidea</taxon>
        <taxon>Crambidae</taxon>
        <taxon>Pyraustinae</taxon>
        <taxon>Loxostege</taxon>
    </lineage>
</organism>
<gene>
    <name evidence="3" type="ORF">ABMA27_000967</name>
</gene>
<feature type="region of interest" description="Disordered" evidence="1">
    <location>
        <begin position="153"/>
        <end position="314"/>
    </location>
</feature>
<proteinExistence type="predicted"/>
<feature type="compositionally biased region" description="Polar residues" evidence="1">
    <location>
        <begin position="226"/>
        <end position="238"/>
    </location>
</feature>
<accession>A0ABR3I120</accession>
<evidence type="ECO:0000256" key="1">
    <source>
        <dbReference type="SAM" id="MobiDB-lite"/>
    </source>
</evidence>
<protein>
    <submittedName>
        <fullName evidence="3">Uncharacterized protein</fullName>
    </submittedName>
</protein>
<dbReference type="Proteomes" id="UP001549920">
    <property type="component" value="Unassembled WGS sequence"/>
</dbReference>
<feature type="compositionally biased region" description="Basic and acidic residues" evidence="1">
    <location>
        <begin position="291"/>
        <end position="300"/>
    </location>
</feature>
<evidence type="ECO:0000256" key="2">
    <source>
        <dbReference type="SAM" id="SignalP"/>
    </source>
</evidence>
<keyword evidence="2" id="KW-0732">Signal</keyword>
<feature type="chain" id="PRO_5046894492" evidence="2">
    <location>
        <begin position="24"/>
        <end position="453"/>
    </location>
</feature>
<evidence type="ECO:0000313" key="3">
    <source>
        <dbReference type="EMBL" id="KAL0882500.1"/>
    </source>
</evidence>
<sequence length="453" mass="50407">MEIRRWLCYVVINCALILPFVAAKPFSINEALAAESKLKKARDTAPSPISSGSLATIKSPLLKSKNIFEIGSSRLKALLSPLRKHKTQSKKREIYQNDKLHEKYFPLFKNLGLLFDNLLDSEPRDSYEVSKHKYKRYKFKGDERRGIVCSCARKSDSEAGETRSHKKTAVFTEAPSTEKPTTPAAAAADTAVADLSGLGSDKDVSALLPRDPSGGRRDYNGHSERSSPTFYPNAQRNFARNYGNRKHHSRIGESEADAECDEEDTDGHPRDDASGAEPRGRGRGTPNVSSERIKPTEGKQQKNKKANVFRGHTFELPRKIKLKTRRNETKSDEFLPKYIRGARGSVSENNIGDITESLQSEENYKEDIDSVAFPSADDQRITGGGGEPSTENQEVRPRDETVISIGDLTNKDLALQQNPKVKTPSVTIFDGYSVARDKNGQNKLTEKTIRIHG</sequence>
<feature type="compositionally biased region" description="Acidic residues" evidence="1">
    <location>
        <begin position="254"/>
        <end position="265"/>
    </location>
</feature>
<comment type="caution">
    <text evidence="3">The sequence shown here is derived from an EMBL/GenBank/DDBJ whole genome shotgun (WGS) entry which is preliminary data.</text>
</comment>
<feature type="compositionally biased region" description="Low complexity" evidence="1">
    <location>
        <begin position="172"/>
        <end position="193"/>
    </location>
</feature>
<dbReference type="EMBL" id="JBEUOH010000010">
    <property type="protein sequence ID" value="KAL0882500.1"/>
    <property type="molecule type" value="Genomic_DNA"/>
</dbReference>
<feature type="compositionally biased region" description="Basic and acidic residues" evidence="1">
    <location>
        <begin position="213"/>
        <end position="225"/>
    </location>
</feature>
<feature type="region of interest" description="Disordered" evidence="1">
    <location>
        <begin position="372"/>
        <end position="398"/>
    </location>
</feature>
<evidence type="ECO:0000313" key="4">
    <source>
        <dbReference type="Proteomes" id="UP001549920"/>
    </source>
</evidence>
<feature type="signal peptide" evidence="2">
    <location>
        <begin position="1"/>
        <end position="23"/>
    </location>
</feature>
<reference evidence="3 4" key="1">
    <citation type="submission" date="2024-06" db="EMBL/GenBank/DDBJ databases">
        <title>A chromosome-level genome assembly of beet webworm, Loxostege sticticalis.</title>
        <authorList>
            <person name="Zhang Y."/>
        </authorList>
    </citation>
    <scope>NUCLEOTIDE SEQUENCE [LARGE SCALE GENOMIC DNA]</scope>
    <source>
        <strain evidence="3">AQ026</strain>
        <tissue evidence="3">Whole body</tissue>
    </source>
</reference>
<feature type="compositionally biased region" description="Basic and acidic residues" evidence="1">
    <location>
        <begin position="153"/>
        <end position="163"/>
    </location>
</feature>
<name>A0ABR3I120_LOXSC</name>
<keyword evidence="4" id="KW-1185">Reference proteome</keyword>